<dbReference type="PANTHER" id="PTHR12526:SF630">
    <property type="entry name" value="GLYCOSYLTRANSFERASE"/>
    <property type="match status" value="1"/>
</dbReference>
<dbReference type="Proteomes" id="UP000636888">
    <property type="component" value="Unassembled WGS sequence"/>
</dbReference>
<accession>A0A8J7M1S3</accession>
<dbReference type="Pfam" id="PF13439">
    <property type="entry name" value="Glyco_transf_4"/>
    <property type="match status" value="1"/>
</dbReference>
<gene>
    <name evidence="3" type="ORF">JFN93_20525</name>
</gene>
<reference evidence="3" key="1">
    <citation type="submission" date="2020-12" db="EMBL/GenBank/DDBJ databases">
        <title>Geomonas sp. Red875, isolated from river sediment.</title>
        <authorList>
            <person name="Xu Z."/>
            <person name="Zhang Z."/>
            <person name="Masuda Y."/>
            <person name="Itoh H."/>
            <person name="Senoo K."/>
        </authorList>
    </citation>
    <scope>NUCLEOTIDE SEQUENCE</scope>
    <source>
        <strain evidence="3">Red875</strain>
    </source>
</reference>
<dbReference type="Pfam" id="PF00534">
    <property type="entry name" value="Glycos_transf_1"/>
    <property type="match status" value="1"/>
</dbReference>
<evidence type="ECO:0000259" key="1">
    <source>
        <dbReference type="Pfam" id="PF00534"/>
    </source>
</evidence>
<dbReference type="GO" id="GO:0016757">
    <property type="term" value="F:glycosyltransferase activity"/>
    <property type="evidence" value="ECO:0007669"/>
    <property type="project" value="InterPro"/>
</dbReference>
<evidence type="ECO:0000259" key="2">
    <source>
        <dbReference type="Pfam" id="PF13439"/>
    </source>
</evidence>
<dbReference type="RefSeq" id="WP_199386018.1">
    <property type="nucleotide sequence ID" value="NZ_JAEMHM010000020.1"/>
</dbReference>
<dbReference type="Gene3D" id="3.40.50.2000">
    <property type="entry name" value="Glycogen Phosphorylase B"/>
    <property type="match status" value="2"/>
</dbReference>
<name>A0A8J7M1S3_9BACT</name>
<dbReference type="InterPro" id="IPR001296">
    <property type="entry name" value="Glyco_trans_1"/>
</dbReference>
<dbReference type="AlphaFoldDB" id="A0A8J7M1S3"/>
<dbReference type="InterPro" id="IPR028098">
    <property type="entry name" value="Glyco_trans_4-like_N"/>
</dbReference>
<organism evidence="3 4">
    <name type="scientific">Geomesophilobacter sediminis</name>
    <dbReference type="NCBI Taxonomy" id="2798584"/>
    <lineage>
        <taxon>Bacteria</taxon>
        <taxon>Pseudomonadati</taxon>
        <taxon>Thermodesulfobacteriota</taxon>
        <taxon>Desulfuromonadia</taxon>
        <taxon>Geobacterales</taxon>
        <taxon>Geobacteraceae</taxon>
        <taxon>Geomesophilobacter</taxon>
    </lineage>
</organism>
<dbReference type="EMBL" id="JAEMHM010000020">
    <property type="protein sequence ID" value="MBJ6727103.1"/>
    <property type="molecule type" value="Genomic_DNA"/>
</dbReference>
<dbReference type="SUPFAM" id="SSF53756">
    <property type="entry name" value="UDP-Glycosyltransferase/glycogen phosphorylase"/>
    <property type="match status" value="1"/>
</dbReference>
<sequence>MAKRKGKTNLLHTVLSLETGGLEKMVVDFAQHLDRERYNVEVCCFDTLGALSEELERQGIRATLLQRNQKHYDALFPLRLSRLLWEKKVHILHMHSGTFFIGTQAGILTGTPPMVYTDHGRHFVEPRLLPFMDRFSSQFARKIVAVSKELQSYLTEIIRLPREKVITINNGIDTRKFSRRDKPRHLLDELRIPRDHAVVGTVGRLAQVKDQFSLVKAFAQARQKLPEMTLLLVGDGPMRDELQACAVELEVQDHVVFAGNRSDTHDIYNLFDVFMLTSLSEGTSISLLEAMASGVVPLVTNVGGNPSLVQDGHNGLLVAPKDVAAMAQAICFLVSGAEVRRRLSASAVQTVQENYSIDRMIREYQGMYEELIPPD</sequence>
<keyword evidence="4" id="KW-1185">Reference proteome</keyword>
<feature type="domain" description="Glycosyl transferase family 1" evidence="1">
    <location>
        <begin position="189"/>
        <end position="347"/>
    </location>
</feature>
<evidence type="ECO:0000313" key="3">
    <source>
        <dbReference type="EMBL" id="MBJ6727103.1"/>
    </source>
</evidence>
<dbReference type="PANTHER" id="PTHR12526">
    <property type="entry name" value="GLYCOSYLTRANSFERASE"/>
    <property type="match status" value="1"/>
</dbReference>
<proteinExistence type="predicted"/>
<feature type="domain" description="Glycosyltransferase subfamily 4-like N-terminal" evidence="2">
    <location>
        <begin position="20"/>
        <end position="175"/>
    </location>
</feature>
<protein>
    <submittedName>
        <fullName evidence="3">Glycosyltransferase</fullName>
    </submittedName>
</protein>
<comment type="caution">
    <text evidence="3">The sequence shown here is derived from an EMBL/GenBank/DDBJ whole genome shotgun (WGS) entry which is preliminary data.</text>
</comment>
<evidence type="ECO:0000313" key="4">
    <source>
        <dbReference type="Proteomes" id="UP000636888"/>
    </source>
</evidence>